<dbReference type="EMBL" id="LR798291">
    <property type="protein sequence ID" value="CAB5220816.1"/>
    <property type="molecule type" value="Genomic_DNA"/>
</dbReference>
<proteinExistence type="predicted"/>
<accession>A0A6J5KRG0</accession>
<organism evidence="1">
    <name type="scientific">uncultured Caudovirales phage</name>
    <dbReference type="NCBI Taxonomy" id="2100421"/>
    <lineage>
        <taxon>Viruses</taxon>
        <taxon>Duplodnaviria</taxon>
        <taxon>Heunggongvirae</taxon>
        <taxon>Uroviricota</taxon>
        <taxon>Caudoviricetes</taxon>
        <taxon>Peduoviridae</taxon>
        <taxon>Maltschvirus</taxon>
        <taxon>Maltschvirus maltsch</taxon>
    </lineage>
</organism>
<protein>
    <submittedName>
        <fullName evidence="1">Bacteriophage VT1-Sakai, H0018</fullName>
    </submittedName>
</protein>
<name>A0A6J5KRG0_9CAUD</name>
<dbReference type="Pfam" id="PF09956">
    <property type="entry name" value="Phage_cement_2"/>
    <property type="match status" value="1"/>
</dbReference>
<dbReference type="EMBL" id="LR796181">
    <property type="protein sequence ID" value="CAB4125074.1"/>
    <property type="molecule type" value="Genomic_DNA"/>
</dbReference>
<sequence>MSFSENVLTRSHVTSAAIAQYKFCTITSGLAVTAASAGARVDGVSLTDAASGKAVCLAYLGRVPVTAAGTIALGANVSTNASGNATASTTGQIIMGTALEAAVSGQVFTIDLRLDGTAAP</sequence>
<evidence type="ECO:0000313" key="2">
    <source>
        <dbReference type="EMBL" id="CAB5220816.1"/>
    </source>
</evidence>
<gene>
    <name evidence="2" type="ORF">UFOVP246_42</name>
    <name evidence="1" type="ORF">UFOVP59_73</name>
</gene>
<dbReference type="InterPro" id="IPR011231">
    <property type="entry name" value="Phage_VT1-Sakai_H0018"/>
</dbReference>
<reference evidence="1" key="1">
    <citation type="submission" date="2020-04" db="EMBL/GenBank/DDBJ databases">
        <authorList>
            <person name="Chiriac C."/>
            <person name="Salcher M."/>
            <person name="Ghai R."/>
            <person name="Kavagutti S V."/>
        </authorList>
    </citation>
    <scope>NUCLEOTIDE SEQUENCE</scope>
</reference>
<evidence type="ECO:0000313" key="1">
    <source>
        <dbReference type="EMBL" id="CAB4125074.1"/>
    </source>
</evidence>